<feature type="transmembrane region" description="Helical" evidence="1">
    <location>
        <begin position="20"/>
        <end position="40"/>
    </location>
</feature>
<gene>
    <name evidence="2" type="ORF">GCM10010969_20760</name>
</gene>
<keyword evidence="1" id="KW-0812">Transmembrane</keyword>
<organism evidence="2 3">
    <name type="scientific">Saccharibacillus kuerlensis</name>
    <dbReference type="NCBI Taxonomy" id="459527"/>
    <lineage>
        <taxon>Bacteria</taxon>
        <taxon>Bacillati</taxon>
        <taxon>Bacillota</taxon>
        <taxon>Bacilli</taxon>
        <taxon>Bacillales</taxon>
        <taxon>Paenibacillaceae</taxon>
        <taxon>Saccharibacillus</taxon>
    </lineage>
</organism>
<dbReference type="NCBIfam" id="NF041808">
    <property type="entry name" value="daptide_123"/>
    <property type="match status" value="1"/>
</dbReference>
<reference evidence="3" key="1">
    <citation type="journal article" date="2019" name="Int. J. Syst. Evol. Microbiol.">
        <title>The Global Catalogue of Microorganisms (GCM) 10K type strain sequencing project: providing services to taxonomists for standard genome sequencing and annotation.</title>
        <authorList>
            <consortium name="The Broad Institute Genomics Platform"/>
            <consortium name="The Broad Institute Genome Sequencing Center for Infectious Disease"/>
            <person name="Wu L."/>
            <person name="Ma J."/>
        </authorList>
    </citation>
    <scope>NUCLEOTIDE SEQUENCE [LARGE SCALE GENOMIC DNA]</scope>
    <source>
        <strain evidence="3">CGMCC 1.6964</strain>
    </source>
</reference>
<evidence type="ECO:0000313" key="3">
    <source>
        <dbReference type="Proteomes" id="UP000606653"/>
    </source>
</evidence>
<dbReference type="EMBL" id="BMLN01000005">
    <property type="protein sequence ID" value="GGO00018.1"/>
    <property type="molecule type" value="Genomic_DNA"/>
</dbReference>
<keyword evidence="3" id="KW-1185">Reference proteome</keyword>
<name>A0ABQ2L210_9BACL</name>
<protein>
    <recommendedName>
        <fullName evidence="4">Class IIb bacteriocin, lactobin A/cerein 7B family</fullName>
    </recommendedName>
</protein>
<proteinExistence type="predicted"/>
<dbReference type="Proteomes" id="UP000606653">
    <property type="component" value="Unassembled WGS sequence"/>
</dbReference>
<accession>A0ABQ2L210</accession>
<comment type="caution">
    <text evidence="2">The sequence shown here is derived from an EMBL/GenBank/DDBJ whole genome shotgun (WGS) entry which is preliminary data.</text>
</comment>
<evidence type="ECO:0008006" key="4">
    <source>
        <dbReference type="Google" id="ProtNLM"/>
    </source>
</evidence>
<keyword evidence="1" id="KW-0472">Membrane</keyword>
<evidence type="ECO:0000256" key="1">
    <source>
        <dbReference type="SAM" id="Phobius"/>
    </source>
</evidence>
<dbReference type="RefSeq" id="WP_018978980.1">
    <property type="nucleotide sequence ID" value="NZ_BMLN01000005.1"/>
</dbReference>
<keyword evidence="1" id="KW-1133">Transmembrane helix</keyword>
<sequence>MEKNTNLHIEEMESMDAPGWTEVGIAFGTGVAIGGAIVAFT</sequence>
<evidence type="ECO:0000313" key="2">
    <source>
        <dbReference type="EMBL" id="GGO00018.1"/>
    </source>
</evidence>